<accession>A0A482EUM2</accession>
<dbReference type="EMBL" id="MK356558">
    <property type="protein sequence ID" value="QBM91534.1"/>
    <property type="molecule type" value="Genomic_DNA"/>
</dbReference>
<name>A0A482EUM2_SALSP</name>
<gene>
    <name evidence="1" type="ORF">NNIBIDOC_00208</name>
</gene>
<organism evidence="1">
    <name type="scientific">Salmonella sp</name>
    <dbReference type="NCBI Taxonomy" id="599"/>
    <lineage>
        <taxon>Bacteria</taxon>
        <taxon>Pseudomonadati</taxon>
        <taxon>Pseudomonadota</taxon>
        <taxon>Gammaproteobacteria</taxon>
        <taxon>Enterobacterales</taxon>
        <taxon>Enterobacteriaceae</taxon>
        <taxon>Salmonella</taxon>
    </lineage>
</organism>
<evidence type="ECO:0000313" key="1">
    <source>
        <dbReference type="EMBL" id="QBM91534.1"/>
    </source>
</evidence>
<geneLocation type="plasmid" evidence="1">
    <name>pSa1423-160k</name>
</geneLocation>
<keyword evidence="1" id="KW-0614">Plasmid</keyword>
<dbReference type="AlphaFoldDB" id="A0A482EUM2"/>
<protein>
    <submittedName>
        <fullName evidence="1">Uncharacterized protein</fullName>
    </submittedName>
</protein>
<reference evidence="1" key="1">
    <citation type="submission" date="2019-01" db="EMBL/GenBank/DDBJ databases">
        <title>Salmonella strain 1423 plasmid sequences.</title>
        <authorList>
            <person name="Chen K."/>
            <person name="Chen S."/>
        </authorList>
    </citation>
    <scope>NUCLEOTIDE SEQUENCE</scope>
    <source>
        <strain evidence="1">Sa1423</strain>
        <plasmid evidence="1">pSa1423-160k</plasmid>
    </source>
</reference>
<proteinExistence type="predicted"/>
<sequence>MVEEAAGLWFYTGGLKPKRNPELFIDRLIQEGKLEDSAALLLKRSCFAKK</sequence>